<sequence length="102" mass="11999">MASWRSWIRRRLVQRRIAKQGDNHLHSRSKAMENPSQTRQAPLQASICIEIMFGRLKDWRRVATRYERCPKVFLSVIALAVVVIVQVVKPDLKRTAWHPLQI</sequence>
<accession>A0ABX2PJX6</accession>
<gene>
    <name evidence="4" type="ORF">HJ526_17300</name>
</gene>
<dbReference type="InterPro" id="IPR025668">
    <property type="entry name" value="Tnp_DDE_dom"/>
</dbReference>
<feature type="domain" description="Transposase DDE" evidence="3">
    <location>
        <begin position="5"/>
        <end position="84"/>
    </location>
</feature>
<organism evidence="4 5">
    <name type="scientific">Donghicola mangrovi</name>
    <dbReference type="NCBI Taxonomy" id="2729614"/>
    <lineage>
        <taxon>Bacteria</taxon>
        <taxon>Pseudomonadati</taxon>
        <taxon>Pseudomonadota</taxon>
        <taxon>Alphaproteobacteria</taxon>
        <taxon>Rhodobacterales</taxon>
        <taxon>Roseobacteraceae</taxon>
        <taxon>Donghicola</taxon>
    </lineage>
</organism>
<evidence type="ECO:0000313" key="4">
    <source>
        <dbReference type="EMBL" id="NVO29181.1"/>
    </source>
</evidence>
<protein>
    <submittedName>
        <fullName evidence="4">Transposase</fullName>
    </submittedName>
</protein>
<proteinExistence type="predicted"/>
<evidence type="ECO:0000313" key="5">
    <source>
        <dbReference type="Proteomes" id="UP000523601"/>
    </source>
</evidence>
<evidence type="ECO:0000259" key="3">
    <source>
        <dbReference type="Pfam" id="PF13586"/>
    </source>
</evidence>
<feature type="transmembrane region" description="Helical" evidence="2">
    <location>
        <begin position="69"/>
        <end position="88"/>
    </location>
</feature>
<keyword evidence="5" id="KW-1185">Reference proteome</keyword>
<dbReference type="EMBL" id="JABCJD010000011">
    <property type="protein sequence ID" value="NVO29181.1"/>
    <property type="molecule type" value="Genomic_DNA"/>
</dbReference>
<reference evidence="4 5" key="1">
    <citation type="submission" date="2020-04" db="EMBL/GenBank/DDBJ databases">
        <title>Donghicola sp., a member of the Rhodobacteraceae family isolated from mangrove forest in Thailand.</title>
        <authorList>
            <person name="Charoenyingcharoen P."/>
            <person name="Yukphan P."/>
        </authorList>
    </citation>
    <scope>NUCLEOTIDE SEQUENCE [LARGE SCALE GENOMIC DNA]</scope>
    <source>
        <strain evidence="4 5">C2-DW-16</strain>
    </source>
</reference>
<comment type="caution">
    <text evidence="4">The sequence shown here is derived from an EMBL/GenBank/DDBJ whole genome shotgun (WGS) entry which is preliminary data.</text>
</comment>
<name>A0ABX2PJX6_9RHOB</name>
<keyword evidence="2" id="KW-0812">Transmembrane</keyword>
<dbReference type="Proteomes" id="UP000523601">
    <property type="component" value="Unassembled WGS sequence"/>
</dbReference>
<evidence type="ECO:0000256" key="2">
    <source>
        <dbReference type="SAM" id="Phobius"/>
    </source>
</evidence>
<dbReference type="RefSeq" id="WP_176855872.1">
    <property type="nucleotide sequence ID" value="NZ_JABCJD010000011.1"/>
</dbReference>
<dbReference type="Pfam" id="PF13586">
    <property type="entry name" value="DDE_Tnp_1_2"/>
    <property type="match status" value="1"/>
</dbReference>
<keyword evidence="2" id="KW-0472">Membrane</keyword>
<feature type="region of interest" description="Disordered" evidence="1">
    <location>
        <begin position="20"/>
        <end position="40"/>
    </location>
</feature>
<keyword evidence="2" id="KW-1133">Transmembrane helix</keyword>
<evidence type="ECO:0000256" key="1">
    <source>
        <dbReference type="SAM" id="MobiDB-lite"/>
    </source>
</evidence>